<sequence>MYITIYPIPTYRTMRYRMVIKDQRCLQINSAIRISVVLSYLVLLAPIVHEPNRGDNCKYEIGVKVKRLIMELTLREPRK</sequence>
<reference evidence="2" key="2">
    <citation type="submission" date="2015-01" db="EMBL/GenBank/DDBJ databases">
        <title>Evolutionary Origins and Diversification of the Mycorrhizal Mutualists.</title>
        <authorList>
            <consortium name="DOE Joint Genome Institute"/>
            <consortium name="Mycorrhizal Genomics Consortium"/>
            <person name="Kohler A."/>
            <person name="Kuo A."/>
            <person name="Nagy L.G."/>
            <person name="Floudas D."/>
            <person name="Copeland A."/>
            <person name="Barry K.W."/>
            <person name="Cichocki N."/>
            <person name="Veneault-Fourrey C."/>
            <person name="LaButti K."/>
            <person name="Lindquist E.A."/>
            <person name="Lipzen A."/>
            <person name="Lundell T."/>
            <person name="Morin E."/>
            <person name="Murat C."/>
            <person name="Riley R."/>
            <person name="Ohm R."/>
            <person name="Sun H."/>
            <person name="Tunlid A."/>
            <person name="Henrissat B."/>
            <person name="Grigoriev I.V."/>
            <person name="Hibbett D.S."/>
            <person name="Martin F."/>
        </authorList>
    </citation>
    <scope>NUCLEOTIDE SEQUENCE [LARGE SCALE GENOMIC DNA]</scope>
    <source>
        <strain evidence="2">UH-Slu-Lm8-n1</strain>
    </source>
</reference>
<reference evidence="1 2" key="1">
    <citation type="submission" date="2014-04" db="EMBL/GenBank/DDBJ databases">
        <authorList>
            <consortium name="DOE Joint Genome Institute"/>
            <person name="Kuo A."/>
            <person name="Ruytinx J."/>
            <person name="Rineau F."/>
            <person name="Colpaert J."/>
            <person name="Kohler A."/>
            <person name="Nagy L.G."/>
            <person name="Floudas D."/>
            <person name="Copeland A."/>
            <person name="Barry K.W."/>
            <person name="Cichocki N."/>
            <person name="Veneault-Fourrey C."/>
            <person name="LaButti K."/>
            <person name="Lindquist E.A."/>
            <person name="Lipzen A."/>
            <person name="Lundell T."/>
            <person name="Morin E."/>
            <person name="Murat C."/>
            <person name="Sun H."/>
            <person name="Tunlid A."/>
            <person name="Henrissat B."/>
            <person name="Grigoriev I.V."/>
            <person name="Hibbett D.S."/>
            <person name="Martin F."/>
            <person name="Nordberg H.P."/>
            <person name="Cantor M.N."/>
            <person name="Hua S.X."/>
        </authorList>
    </citation>
    <scope>NUCLEOTIDE SEQUENCE [LARGE SCALE GENOMIC DNA]</scope>
    <source>
        <strain evidence="1 2">UH-Slu-Lm8-n1</strain>
    </source>
</reference>
<evidence type="ECO:0000313" key="1">
    <source>
        <dbReference type="EMBL" id="KIK35416.1"/>
    </source>
</evidence>
<dbReference type="HOGENOM" id="CLU_2607614_0_0_1"/>
<accession>A0A0D0A0U1</accession>
<dbReference type="Proteomes" id="UP000054485">
    <property type="component" value="Unassembled WGS sequence"/>
</dbReference>
<gene>
    <name evidence="1" type="ORF">CY34DRAFT_812172</name>
</gene>
<dbReference type="AlphaFoldDB" id="A0A0D0A0U1"/>
<proteinExistence type="predicted"/>
<evidence type="ECO:0000313" key="2">
    <source>
        <dbReference type="Proteomes" id="UP000054485"/>
    </source>
</evidence>
<dbReference type="EMBL" id="KN835626">
    <property type="protein sequence ID" value="KIK35416.1"/>
    <property type="molecule type" value="Genomic_DNA"/>
</dbReference>
<dbReference type="InParanoid" id="A0A0D0A0U1"/>
<keyword evidence="2" id="KW-1185">Reference proteome</keyword>
<protein>
    <submittedName>
        <fullName evidence="1">Uncharacterized protein</fullName>
    </submittedName>
</protein>
<organism evidence="1 2">
    <name type="scientific">Suillus luteus UH-Slu-Lm8-n1</name>
    <dbReference type="NCBI Taxonomy" id="930992"/>
    <lineage>
        <taxon>Eukaryota</taxon>
        <taxon>Fungi</taxon>
        <taxon>Dikarya</taxon>
        <taxon>Basidiomycota</taxon>
        <taxon>Agaricomycotina</taxon>
        <taxon>Agaricomycetes</taxon>
        <taxon>Agaricomycetidae</taxon>
        <taxon>Boletales</taxon>
        <taxon>Suillineae</taxon>
        <taxon>Suillaceae</taxon>
        <taxon>Suillus</taxon>
    </lineage>
</organism>
<name>A0A0D0A0U1_9AGAM</name>